<evidence type="ECO:0000256" key="5">
    <source>
        <dbReference type="ARBA" id="ARBA00022723"/>
    </source>
</evidence>
<comment type="function">
    <text evidence="14">DNA ligase that seals nicks in double-stranded DNA during DNA replication, DNA recombination and DNA repair.</text>
</comment>
<evidence type="ECO:0000256" key="15">
    <source>
        <dbReference type="RuleBase" id="RU000617"/>
    </source>
</evidence>
<dbReference type="GO" id="GO:0003910">
    <property type="term" value="F:DNA ligase (ATP) activity"/>
    <property type="evidence" value="ECO:0007669"/>
    <property type="project" value="UniProtKB-UniRule"/>
</dbReference>
<keyword evidence="8 14" id="KW-0067">ATP-binding</keyword>
<keyword evidence="5 14" id="KW-0479">Metal-binding</keyword>
<dbReference type="InterPro" id="IPR012309">
    <property type="entry name" value="DNA_ligase_ATP-dep_C"/>
</dbReference>
<dbReference type="PANTHER" id="PTHR45674">
    <property type="entry name" value="DNA LIGASE 1/3 FAMILY MEMBER"/>
    <property type="match status" value="1"/>
</dbReference>
<dbReference type="EMBL" id="DRUY01000028">
    <property type="protein sequence ID" value="HHI65045.1"/>
    <property type="molecule type" value="Genomic_DNA"/>
</dbReference>
<comment type="catalytic activity">
    <reaction evidence="13 14 15">
        <text>ATP + (deoxyribonucleotide)n-3'-hydroxyl + 5'-phospho-(deoxyribonucleotide)m = (deoxyribonucleotide)n+m + AMP + diphosphate.</text>
        <dbReference type="EC" id="6.5.1.1"/>
    </reaction>
</comment>
<dbReference type="GO" id="GO:0051301">
    <property type="term" value="P:cell division"/>
    <property type="evidence" value="ECO:0007669"/>
    <property type="project" value="UniProtKB-KW"/>
</dbReference>
<comment type="similarity">
    <text evidence="1 14 16">Belongs to the ATP-dependent DNA ligase family.</text>
</comment>
<evidence type="ECO:0000256" key="14">
    <source>
        <dbReference type="HAMAP-Rule" id="MF_00407"/>
    </source>
</evidence>
<evidence type="ECO:0000256" key="6">
    <source>
        <dbReference type="ARBA" id="ARBA00022741"/>
    </source>
</evidence>
<dbReference type="GO" id="GO:0006273">
    <property type="term" value="P:lagging strand elongation"/>
    <property type="evidence" value="ECO:0007669"/>
    <property type="project" value="TreeGrafter"/>
</dbReference>
<evidence type="ECO:0000256" key="13">
    <source>
        <dbReference type="ARBA" id="ARBA00034003"/>
    </source>
</evidence>
<dbReference type="Gene3D" id="3.30.470.30">
    <property type="entry name" value="DNA ligase/mRNA capping enzyme"/>
    <property type="match status" value="1"/>
</dbReference>
<evidence type="ECO:0000259" key="17">
    <source>
        <dbReference type="PROSITE" id="PS50160"/>
    </source>
</evidence>
<dbReference type="GO" id="GO:0071897">
    <property type="term" value="P:DNA biosynthetic process"/>
    <property type="evidence" value="ECO:0007669"/>
    <property type="project" value="InterPro"/>
</dbReference>
<evidence type="ECO:0000256" key="2">
    <source>
        <dbReference type="ARBA" id="ARBA00022598"/>
    </source>
</evidence>
<reference evidence="18" key="1">
    <citation type="journal article" date="2020" name="mSystems">
        <title>Genome- and Community-Level Interaction Insights into Carbon Utilization and Element Cycling Functions of Hydrothermarchaeota in Hydrothermal Sediment.</title>
        <authorList>
            <person name="Zhou Z."/>
            <person name="Liu Y."/>
            <person name="Xu W."/>
            <person name="Pan J."/>
            <person name="Luo Z.H."/>
            <person name="Li M."/>
        </authorList>
    </citation>
    <scope>NUCLEOTIDE SEQUENCE [LARGE SCALE GENOMIC DNA]</scope>
    <source>
        <strain evidence="18">SpSt-1019</strain>
    </source>
</reference>
<feature type="binding site" evidence="14">
    <location>
        <position position="286"/>
    </location>
    <ligand>
        <name>ATP</name>
        <dbReference type="ChEBI" id="CHEBI:30616"/>
    </ligand>
</feature>
<name>A0A7C5P752_9BACT</name>
<dbReference type="GO" id="GO:0046872">
    <property type="term" value="F:metal ion binding"/>
    <property type="evidence" value="ECO:0007669"/>
    <property type="project" value="UniProtKB-KW"/>
</dbReference>
<dbReference type="PROSITE" id="PS00333">
    <property type="entry name" value="DNA_LIGASE_A2"/>
    <property type="match status" value="1"/>
</dbReference>
<dbReference type="EC" id="6.5.1.1" evidence="14"/>
<dbReference type="CDD" id="cd07969">
    <property type="entry name" value="OBF_DNA_ligase_I"/>
    <property type="match status" value="1"/>
</dbReference>
<dbReference type="Pfam" id="PF04675">
    <property type="entry name" value="DNA_ligase_A_N"/>
    <property type="match status" value="1"/>
</dbReference>
<dbReference type="InterPro" id="IPR022865">
    <property type="entry name" value="DNA_ligae_ATP-dep_bac/arc"/>
</dbReference>
<evidence type="ECO:0000313" key="18">
    <source>
        <dbReference type="EMBL" id="HHI65045.1"/>
    </source>
</evidence>
<feature type="domain" description="ATP-dependent DNA ligase family profile" evidence="17">
    <location>
        <begin position="355"/>
        <end position="465"/>
    </location>
</feature>
<dbReference type="InterPro" id="IPR000977">
    <property type="entry name" value="DNA_ligase_ATP-dep"/>
</dbReference>
<evidence type="ECO:0000256" key="11">
    <source>
        <dbReference type="ARBA" id="ARBA00023204"/>
    </source>
</evidence>
<keyword evidence="2 14" id="KW-0436">Ligase</keyword>
<dbReference type="SUPFAM" id="SSF50249">
    <property type="entry name" value="Nucleic acid-binding proteins"/>
    <property type="match status" value="1"/>
</dbReference>
<feature type="binding site" evidence="14">
    <location>
        <position position="264"/>
    </location>
    <ligand>
        <name>ATP</name>
        <dbReference type="ChEBI" id="CHEBI:30616"/>
    </ligand>
</feature>
<dbReference type="NCBIfam" id="TIGR00574">
    <property type="entry name" value="dnl1"/>
    <property type="match status" value="1"/>
</dbReference>
<dbReference type="InterPro" id="IPR012340">
    <property type="entry name" value="NA-bd_OB-fold"/>
</dbReference>
<dbReference type="InterPro" id="IPR050191">
    <property type="entry name" value="ATP-dep_DNA_ligase"/>
</dbReference>
<keyword evidence="7 14" id="KW-0227">DNA damage</keyword>
<comment type="caution">
    <text evidence="18">The sequence shown here is derived from an EMBL/GenBank/DDBJ whole genome shotgun (WGS) entry which is preliminary data.</text>
</comment>
<dbReference type="Pfam" id="PF04679">
    <property type="entry name" value="DNA_ligase_A_C"/>
    <property type="match status" value="1"/>
</dbReference>
<dbReference type="InterPro" id="IPR036599">
    <property type="entry name" value="DNA_ligase_N_sf"/>
</dbReference>
<evidence type="ECO:0000256" key="3">
    <source>
        <dbReference type="ARBA" id="ARBA00022618"/>
    </source>
</evidence>
<keyword evidence="4 14" id="KW-0235">DNA replication</keyword>
<keyword evidence="11 14" id="KW-0234">DNA repair</keyword>
<dbReference type="SUPFAM" id="SSF117018">
    <property type="entry name" value="ATP-dependent DNA ligase DNA-binding domain"/>
    <property type="match status" value="1"/>
</dbReference>
<keyword evidence="9 14" id="KW-0460">Magnesium</keyword>
<dbReference type="HAMAP" id="MF_00407">
    <property type="entry name" value="DNA_ligase"/>
    <property type="match status" value="1"/>
</dbReference>
<feature type="binding site" evidence="14">
    <location>
        <position position="431"/>
    </location>
    <ligand>
        <name>ATP</name>
        <dbReference type="ChEBI" id="CHEBI:30616"/>
    </ligand>
</feature>
<dbReference type="AlphaFoldDB" id="A0A7C5P752"/>
<dbReference type="Gene3D" id="2.40.50.140">
    <property type="entry name" value="Nucleic acid-binding proteins"/>
    <property type="match status" value="1"/>
</dbReference>
<accession>A0A7C5P752</accession>
<evidence type="ECO:0000256" key="9">
    <source>
        <dbReference type="ARBA" id="ARBA00022842"/>
    </source>
</evidence>
<dbReference type="PROSITE" id="PS00697">
    <property type="entry name" value="DNA_LIGASE_A1"/>
    <property type="match status" value="1"/>
</dbReference>
<proteinExistence type="inferred from homology"/>
<dbReference type="Pfam" id="PF01068">
    <property type="entry name" value="DNA_ligase_A_M"/>
    <property type="match status" value="1"/>
</dbReference>
<feature type="binding site" evidence="14">
    <location>
        <position position="437"/>
    </location>
    <ligand>
        <name>ATP</name>
        <dbReference type="ChEBI" id="CHEBI:30616"/>
    </ligand>
</feature>
<comment type="cofactor">
    <cofactor evidence="14">
        <name>Mg(2+)</name>
        <dbReference type="ChEBI" id="CHEBI:18420"/>
    </cofactor>
</comment>
<sequence length="639" mass="72996">MSKEIKKTNNLAKDESSRITSSSFVSLAQVFEKLEKETSRLKMMEILAEYFERISPEDIKIAIYLLSGRTGPSFDAVDFGVGEKFIIESLFRIYGGFRVEIEDMYKELGDLGLVAKNIVSEKNSSLSLYDVFNYLKTIAATSGPNSQDKKIELLTEIFDKSSSLEALYLVRIILGRLRLGAQDATVIEALSFAKVKSKDLKPKIERCYNLTSDLGYVAYILFKDGEEALDFVHPIVGNPIRMALAERMESPEEIFNKLGRCIVEPKFDGFRCQVHKIDDKVKIYSRNLEDNTYMFPEIVEATIKCCTAKNCIFEGEAISFDPKTLRFMPFQITVQRKRKHNILKIAAKFPLRLEIFDLLYKDDLDITSHPLFERKKILNEVIAKNDTIVIADSYEVDNPEMIRNLFEKYVSEGMEGVMVKRLDGVYQAGSRNFNWIKLKRSIKQSILSDTIDAVIMGYFYGKGQRIKLGIGSLLIGLYNPEKDCFETIAKLGSGFTEEEWVELLKNLEEIRVNSKPSNYISKITPDIWVKPKIVVEVEADEITVSPVHTVGRGELNENLTELSAATGFALRFPRSKRIRYDKSPFDSTSPNEIFEMFEISKNKKNSERLKDFSESSVNLNSTKSLKKTKIKNRNKTLFD</sequence>
<evidence type="ECO:0000256" key="4">
    <source>
        <dbReference type="ARBA" id="ARBA00022705"/>
    </source>
</evidence>
<evidence type="ECO:0000256" key="12">
    <source>
        <dbReference type="ARBA" id="ARBA00023306"/>
    </source>
</evidence>
<dbReference type="InterPro" id="IPR012308">
    <property type="entry name" value="DNA_ligase_ATP-dep_N"/>
</dbReference>
<evidence type="ECO:0000256" key="8">
    <source>
        <dbReference type="ARBA" id="ARBA00022840"/>
    </source>
</evidence>
<feature type="binding site" evidence="14">
    <location>
        <position position="356"/>
    </location>
    <ligand>
        <name>ATP</name>
        <dbReference type="ChEBI" id="CHEBI:30616"/>
    </ligand>
</feature>
<keyword evidence="12 14" id="KW-0131">Cell cycle</keyword>
<feature type="binding site" evidence="14">
    <location>
        <position position="316"/>
    </location>
    <ligand>
        <name>ATP</name>
        <dbReference type="ChEBI" id="CHEBI:30616"/>
    </ligand>
</feature>
<dbReference type="CDD" id="cd07901">
    <property type="entry name" value="Adenylation_DNA_ligase_Arch_LigB"/>
    <property type="match status" value="1"/>
</dbReference>
<dbReference type="InterPro" id="IPR012310">
    <property type="entry name" value="DNA_ligase_ATP-dep_cent"/>
</dbReference>
<dbReference type="GO" id="GO:0006310">
    <property type="term" value="P:DNA recombination"/>
    <property type="evidence" value="ECO:0007669"/>
    <property type="project" value="UniProtKB-UniRule"/>
</dbReference>
<dbReference type="PROSITE" id="PS50160">
    <property type="entry name" value="DNA_LIGASE_A3"/>
    <property type="match status" value="1"/>
</dbReference>
<dbReference type="Gene3D" id="1.10.3260.10">
    <property type="entry name" value="DNA ligase, ATP-dependent, N-terminal domain"/>
    <property type="match status" value="1"/>
</dbReference>
<dbReference type="PANTHER" id="PTHR45674:SF4">
    <property type="entry name" value="DNA LIGASE 1"/>
    <property type="match status" value="1"/>
</dbReference>
<keyword evidence="10 14" id="KW-0233">DNA recombination</keyword>
<feature type="active site" description="N6-AMP-lysine intermediate" evidence="14">
    <location>
        <position position="266"/>
    </location>
</feature>
<protein>
    <recommendedName>
        <fullName evidence="14">Probable DNA ligase</fullName>
        <ecNumber evidence="14">6.5.1.1</ecNumber>
    </recommendedName>
    <alternativeName>
        <fullName evidence="14">Polydeoxyribonucleotide synthase [ATP]</fullName>
    </alternativeName>
</protein>
<gene>
    <name evidence="14" type="primary">lig</name>
    <name evidence="18" type="ORF">ENL70_00670</name>
</gene>
<evidence type="ECO:0000256" key="1">
    <source>
        <dbReference type="ARBA" id="ARBA00007572"/>
    </source>
</evidence>
<dbReference type="GO" id="GO:0003677">
    <property type="term" value="F:DNA binding"/>
    <property type="evidence" value="ECO:0007669"/>
    <property type="project" value="InterPro"/>
</dbReference>
<evidence type="ECO:0000256" key="16">
    <source>
        <dbReference type="RuleBase" id="RU004196"/>
    </source>
</evidence>
<feature type="binding site" evidence="14">
    <location>
        <position position="271"/>
    </location>
    <ligand>
        <name>ATP</name>
        <dbReference type="ChEBI" id="CHEBI:30616"/>
    </ligand>
</feature>
<dbReference type="SUPFAM" id="SSF56091">
    <property type="entry name" value="DNA ligase/mRNA capping enzyme, catalytic domain"/>
    <property type="match status" value="1"/>
</dbReference>
<keyword evidence="6 14" id="KW-0547">Nucleotide-binding</keyword>
<keyword evidence="3 14" id="KW-0132">Cell division</keyword>
<evidence type="ECO:0000256" key="10">
    <source>
        <dbReference type="ARBA" id="ARBA00023172"/>
    </source>
</evidence>
<evidence type="ECO:0000256" key="7">
    <source>
        <dbReference type="ARBA" id="ARBA00022763"/>
    </source>
</evidence>
<organism evidence="18">
    <name type="scientific">Thermodesulfobium narugense</name>
    <dbReference type="NCBI Taxonomy" id="184064"/>
    <lineage>
        <taxon>Bacteria</taxon>
        <taxon>Pseudomonadati</taxon>
        <taxon>Thermodesulfobiota</taxon>
        <taxon>Thermodesulfobiia</taxon>
        <taxon>Thermodesulfobiales</taxon>
        <taxon>Thermodesulfobiaceae</taxon>
        <taxon>Thermodesulfobium</taxon>
    </lineage>
</organism>
<dbReference type="InterPro" id="IPR016059">
    <property type="entry name" value="DNA_ligase_ATP-dep_CS"/>
</dbReference>
<dbReference type="GO" id="GO:0005524">
    <property type="term" value="F:ATP binding"/>
    <property type="evidence" value="ECO:0007669"/>
    <property type="project" value="UniProtKB-UniRule"/>
</dbReference>
<dbReference type="GO" id="GO:0006281">
    <property type="term" value="P:DNA repair"/>
    <property type="evidence" value="ECO:0007669"/>
    <property type="project" value="UniProtKB-UniRule"/>
</dbReference>